<keyword evidence="2" id="KW-1185">Reference proteome</keyword>
<feature type="non-terminal residue" evidence="1">
    <location>
        <position position="1"/>
    </location>
</feature>
<dbReference type="EMBL" id="BPVZ01001043">
    <property type="protein sequence ID" value="GKV53065.1"/>
    <property type="molecule type" value="Genomic_DNA"/>
</dbReference>
<evidence type="ECO:0000313" key="1">
    <source>
        <dbReference type="EMBL" id="GKV53065.1"/>
    </source>
</evidence>
<comment type="caution">
    <text evidence="1">The sequence shown here is derived from an EMBL/GenBank/DDBJ whole genome shotgun (WGS) entry which is preliminary data.</text>
</comment>
<proteinExistence type="predicted"/>
<reference evidence="1 2" key="1">
    <citation type="journal article" date="2021" name="Commun. Biol.">
        <title>The genome of Shorea leprosula (Dipterocarpaceae) highlights the ecological relevance of drought in aseasonal tropical rainforests.</title>
        <authorList>
            <person name="Ng K.K.S."/>
            <person name="Kobayashi M.J."/>
            <person name="Fawcett J.A."/>
            <person name="Hatakeyama M."/>
            <person name="Paape T."/>
            <person name="Ng C.H."/>
            <person name="Ang C.C."/>
            <person name="Tnah L.H."/>
            <person name="Lee C.T."/>
            <person name="Nishiyama T."/>
            <person name="Sese J."/>
            <person name="O'Brien M.J."/>
            <person name="Copetti D."/>
            <person name="Mohd Noor M.I."/>
            <person name="Ong R.C."/>
            <person name="Putra M."/>
            <person name="Sireger I.Z."/>
            <person name="Indrioko S."/>
            <person name="Kosugi Y."/>
            <person name="Izuno A."/>
            <person name="Isagi Y."/>
            <person name="Lee S.L."/>
            <person name="Shimizu K.K."/>
        </authorList>
    </citation>
    <scope>NUCLEOTIDE SEQUENCE [LARGE SCALE GENOMIC DNA]</scope>
    <source>
        <strain evidence="1">214</strain>
    </source>
</reference>
<organism evidence="1 2">
    <name type="scientific">Rubroshorea leprosula</name>
    <dbReference type="NCBI Taxonomy" id="152421"/>
    <lineage>
        <taxon>Eukaryota</taxon>
        <taxon>Viridiplantae</taxon>
        <taxon>Streptophyta</taxon>
        <taxon>Embryophyta</taxon>
        <taxon>Tracheophyta</taxon>
        <taxon>Spermatophyta</taxon>
        <taxon>Magnoliopsida</taxon>
        <taxon>eudicotyledons</taxon>
        <taxon>Gunneridae</taxon>
        <taxon>Pentapetalae</taxon>
        <taxon>rosids</taxon>
        <taxon>malvids</taxon>
        <taxon>Malvales</taxon>
        <taxon>Dipterocarpaceae</taxon>
        <taxon>Rubroshorea</taxon>
    </lineage>
</organism>
<gene>
    <name evidence="1" type="ORF">SLEP1_g59613</name>
</gene>
<dbReference type="Proteomes" id="UP001054252">
    <property type="component" value="Unassembled WGS sequence"/>
</dbReference>
<evidence type="ECO:0000313" key="2">
    <source>
        <dbReference type="Proteomes" id="UP001054252"/>
    </source>
</evidence>
<accession>A0AAV5MTB8</accession>
<name>A0AAV5MTB8_9ROSI</name>
<sequence length="112" mass="12741">ADFWFALSRTLFFNSLPPLKCSSFQLQLHKNHLPIFCHLHEKGYHPFHPHSHPPDYLPECLQGYGHPPASPYGLPWVPVTVKLAQLVTSPQSCVTSQLILLVGLYFLCHDQP</sequence>
<dbReference type="AlphaFoldDB" id="A0AAV5MTB8"/>
<protein>
    <submittedName>
        <fullName evidence="1">Uncharacterized protein</fullName>
    </submittedName>
</protein>